<sequence length="100" mass="11346">MLILHRIDSLPNVVIIIEPSSENLTMPRVAFFFGISIYMYMDDHGIPHCHAMYGDFAGSFSLEDGEPLAGEMPPAQAKKIKIFILNNQVELLEKWHELSD</sequence>
<evidence type="ECO:0000313" key="2">
    <source>
        <dbReference type="Proteomes" id="UP000538075"/>
    </source>
</evidence>
<evidence type="ECO:0000313" key="1">
    <source>
        <dbReference type="EMBL" id="MBA4466561.1"/>
    </source>
</evidence>
<dbReference type="AlphaFoldDB" id="A0A838WLM1"/>
<dbReference type="EMBL" id="VDFG01000936">
    <property type="protein sequence ID" value="MBA4466561.1"/>
    <property type="molecule type" value="Genomic_DNA"/>
</dbReference>
<protein>
    <submittedName>
        <fullName evidence="1">DUF4160 domain-containing protein</fullName>
    </submittedName>
</protein>
<comment type="caution">
    <text evidence="1">The sequence shown here is derived from an EMBL/GenBank/DDBJ whole genome shotgun (WGS) entry which is preliminary data.</text>
</comment>
<proteinExistence type="predicted"/>
<dbReference type="Pfam" id="PF13711">
    <property type="entry name" value="DUF4160"/>
    <property type="match status" value="1"/>
</dbReference>
<gene>
    <name evidence="1" type="ORF">FHK98_14100</name>
</gene>
<reference evidence="1 2" key="1">
    <citation type="journal article" date="2020" name="J. Appl. Phycol.">
        <title>Morphological changes and genome evolution in Raphidiopsis raciborskii CS-506 after 23 years in culture.</title>
        <authorList>
            <person name="Willis A."/>
            <person name="Bent S.J."/>
            <person name="Jameson I.D."/>
        </authorList>
    </citation>
    <scope>NUCLEOTIDE SEQUENCE [LARGE SCALE GENOMIC DNA]</scope>
    <source>
        <strain evidence="1 2">CS-506_A</strain>
    </source>
</reference>
<accession>A0A838WLM1</accession>
<organism evidence="1 2">
    <name type="scientific">Cylindrospermopsis raciborskii CS-506_A</name>
    <dbReference type="NCBI Taxonomy" id="2585140"/>
    <lineage>
        <taxon>Bacteria</taxon>
        <taxon>Bacillati</taxon>
        <taxon>Cyanobacteriota</taxon>
        <taxon>Cyanophyceae</taxon>
        <taxon>Nostocales</taxon>
        <taxon>Aphanizomenonaceae</taxon>
        <taxon>Cylindrospermopsis</taxon>
    </lineage>
</organism>
<dbReference type="Proteomes" id="UP000538075">
    <property type="component" value="Unassembled WGS sequence"/>
</dbReference>
<dbReference type="InterPro" id="IPR025427">
    <property type="entry name" value="DUF4160"/>
</dbReference>
<name>A0A838WLM1_9CYAN</name>